<dbReference type="GO" id="GO:0034220">
    <property type="term" value="P:monoatomic ion transmembrane transport"/>
    <property type="evidence" value="ECO:0007669"/>
    <property type="project" value="UniProtKB-KW"/>
</dbReference>
<feature type="transmembrane region" description="Helical" evidence="11">
    <location>
        <begin position="138"/>
        <end position="159"/>
    </location>
</feature>
<keyword evidence="5 11" id="KW-1133">Transmembrane helix</keyword>
<dbReference type="PANTHER" id="PTHR25466:SF14">
    <property type="entry name" value="BUTYROPHILIN SUBFAMILY 2 MEMBER A2-LIKE-RELATED"/>
    <property type="match status" value="1"/>
</dbReference>
<dbReference type="InterPro" id="IPR036179">
    <property type="entry name" value="Ig-like_dom_sf"/>
</dbReference>
<keyword evidence="6 11" id="KW-0472">Membrane</keyword>
<dbReference type="Proteomes" id="UP000727407">
    <property type="component" value="Unassembled WGS sequence"/>
</dbReference>
<protein>
    <submittedName>
        <fullName evidence="14">Sodium channel subunit beta-2-like</fullName>
    </submittedName>
</protein>
<dbReference type="GO" id="GO:0042130">
    <property type="term" value="P:negative regulation of T cell proliferation"/>
    <property type="evidence" value="ECO:0007669"/>
    <property type="project" value="TreeGrafter"/>
</dbReference>
<keyword evidence="14" id="KW-0407">Ion channel</keyword>
<gene>
    <name evidence="14" type="ORF">DAT39_013928</name>
</gene>
<keyword evidence="4 12" id="KW-0732">Signal</keyword>
<evidence type="ECO:0000256" key="5">
    <source>
        <dbReference type="ARBA" id="ARBA00022989"/>
    </source>
</evidence>
<dbReference type="OrthoDB" id="7225082at2759"/>
<dbReference type="GO" id="GO:0042102">
    <property type="term" value="P:positive regulation of T cell proliferation"/>
    <property type="evidence" value="ECO:0007669"/>
    <property type="project" value="TreeGrafter"/>
</dbReference>
<evidence type="ECO:0000256" key="8">
    <source>
        <dbReference type="ARBA" id="ARBA00023170"/>
    </source>
</evidence>
<dbReference type="AlphaFoldDB" id="A0A8J4WY44"/>
<keyword evidence="8" id="KW-0675">Receptor</keyword>
<reference evidence="14" key="1">
    <citation type="submission" date="2020-07" db="EMBL/GenBank/DDBJ databases">
        <title>Clarias magur genome sequencing, assembly and annotation.</title>
        <authorList>
            <person name="Kushwaha B."/>
            <person name="Kumar R."/>
            <person name="Das P."/>
            <person name="Joshi C.G."/>
            <person name="Kumar D."/>
            <person name="Nagpure N.S."/>
            <person name="Pandey M."/>
            <person name="Agarwal S."/>
            <person name="Srivastava S."/>
            <person name="Singh M."/>
            <person name="Sahoo L."/>
            <person name="Jayasankar P."/>
            <person name="Meher P.K."/>
            <person name="Koringa P.G."/>
            <person name="Iquebal M.A."/>
            <person name="Das S.P."/>
            <person name="Bit A."/>
            <person name="Patnaik S."/>
            <person name="Patel N."/>
            <person name="Shah T.M."/>
            <person name="Hinsu A."/>
            <person name="Jena J.K."/>
        </authorList>
    </citation>
    <scope>NUCLEOTIDE SEQUENCE</scope>
    <source>
        <strain evidence="14">CIFAMagur01</strain>
        <tissue evidence="14">Testis</tissue>
    </source>
</reference>
<feature type="signal peptide" evidence="12">
    <location>
        <begin position="1"/>
        <end position="18"/>
    </location>
</feature>
<evidence type="ECO:0000256" key="7">
    <source>
        <dbReference type="ARBA" id="ARBA00023157"/>
    </source>
</evidence>
<comment type="caution">
    <text evidence="14">The sequence shown here is derived from an EMBL/GenBank/DDBJ whole genome shotgun (WGS) entry which is preliminary data.</text>
</comment>
<evidence type="ECO:0000256" key="4">
    <source>
        <dbReference type="ARBA" id="ARBA00022729"/>
    </source>
</evidence>
<evidence type="ECO:0000259" key="13">
    <source>
        <dbReference type="SMART" id="SM00409"/>
    </source>
</evidence>
<evidence type="ECO:0000256" key="3">
    <source>
        <dbReference type="ARBA" id="ARBA00022692"/>
    </source>
</evidence>
<dbReference type="InterPro" id="IPR051713">
    <property type="entry name" value="T-cell_Activation_Regulation"/>
</dbReference>
<feature type="domain" description="Immunoglobulin" evidence="13">
    <location>
        <begin position="21"/>
        <end position="120"/>
    </location>
</feature>
<feature type="non-terminal residue" evidence="14">
    <location>
        <position position="1"/>
    </location>
</feature>
<evidence type="ECO:0000256" key="6">
    <source>
        <dbReference type="ARBA" id="ARBA00023136"/>
    </source>
</evidence>
<organism evidence="14 15">
    <name type="scientific">Clarias magur</name>
    <name type="common">Asian catfish</name>
    <name type="synonym">Macropteronotus magur</name>
    <dbReference type="NCBI Taxonomy" id="1594786"/>
    <lineage>
        <taxon>Eukaryota</taxon>
        <taxon>Metazoa</taxon>
        <taxon>Chordata</taxon>
        <taxon>Craniata</taxon>
        <taxon>Vertebrata</taxon>
        <taxon>Euteleostomi</taxon>
        <taxon>Actinopterygii</taxon>
        <taxon>Neopterygii</taxon>
        <taxon>Teleostei</taxon>
        <taxon>Ostariophysi</taxon>
        <taxon>Siluriformes</taxon>
        <taxon>Clariidae</taxon>
        <taxon>Clarias</taxon>
    </lineage>
</organism>
<dbReference type="EMBL" id="QNUK01000279">
    <property type="protein sequence ID" value="KAF5896369.1"/>
    <property type="molecule type" value="Genomic_DNA"/>
</dbReference>
<dbReference type="GO" id="GO:0006955">
    <property type="term" value="P:immune response"/>
    <property type="evidence" value="ECO:0007669"/>
    <property type="project" value="TreeGrafter"/>
</dbReference>
<evidence type="ECO:0000256" key="9">
    <source>
        <dbReference type="ARBA" id="ARBA00023180"/>
    </source>
</evidence>
<dbReference type="InterPro" id="IPR003599">
    <property type="entry name" value="Ig_sub"/>
</dbReference>
<dbReference type="SUPFAM" id="SSF48726">
    <property type="entry name" value="Immunoglobulin"/>
    <property type="match status" value="1"/>
</dbReference>
<dbReference type="InterPro" id="IPR013106">
    <property type="entry name" value="Ig_V-set"/>
</dbReference>
<dbReference type="GO" id="GO:0007166">
    <property type="term" value="P:cell surface receptor signaling pathway"/>
    <property type="evidence" value="ECO:0007669"/>
    <property type="project" value="TreeGrafter"/>
</dbReference>
<dbReference type="SMART" id="SM00409">
    <property type="entry name" value="IG"/>
    <property type="match status" value="1"/>
</dbReference>
<keyword evidence="9" id="KW-0325">Glycoprotein</keyword>
<keyword evidence="14" id="KW-0813">Transport</keyword>
<sequence length="169" mass="19050">TAIVMWILAVSHMDSGTAESMKNMTVSVGKSVMLPCPCSLDTKRLVWQIGEEIVVNHCCEANDPINESYQTRTQVFMAFTKGNCSLLLHNVSLNDSKKFTCYIFENMNTLKWHEVQLTVEDAENHTLPSPLSHSIKSFSVGIPLSLMVLLAVLVVTLLIRRQRQKRPKM</sequence>
<accession>A0A8J4WY44</accession>
<keyword evidence="15" id="KW-1185">Reference proteome</keyword>
<keyword evidence="3 11" id="KW-0812">Transmembrane</keyword>
<evidence type="ECO:0000313" key="15">
    <source>
        <dbReference type="Proteomes" id="UP000727407"/>
    </source>
</evidence>
<feature type="chain" id="PRO_5035261235" evidence="12">
    <location>
        <begin position="19"/>
        <end position="169"/>
    </location>
</feature>
<proteinExistence type="predicted"/>
<dbReference type="PANTHER" id="PTHR25466">
    <property type="entry name" value="T-LYMPHOCYTE ACTIVATION ANTIGEN"/>
    <property type="match status" value="1"/>
</dbReference>
<dbReference type="GO" id="GO:0009897">
    <property type="term" value="C:external side of plasma membrane"/>
    <property type="evidence" value="ECO:0007669"/>
    <property type="project" value="TreeGrafter"/>
</dbReference>
<dbReference type="GO" id="GO:0071222">
    <property type="term" value="P:cellular response to lipopolysaccharide"/>
    <property type="evidence" value="ECO:0007669"/>
    <property type="project" value="TreeGrafter"/>
</dbReference>
<dbReference type="Pfam" id="PF07686">
    <property type="entry name" value="V-set"/>
    <property type="match status" value="1"/>
</dbReference>
<comment type="subcellular location">
    <subcellularLocation>
        <location evidence="1">Cell membrane</location>
        <topology evidence="1">Single-pass type I membrane protein</topology>
    </subcellularLocation>
</comment>
<evidence type="ECO:0000256" key="10">
    <source>
        <dbReference type="ARBA" id="ARBA00023319"/>
    </source>
</evidence>
<keyword evidence="14" id="KW-0406">Ion transport</keyword>
<evidence type="ECO:0000256" key="11">
    <source>
        <dbReference type="SAM" id="Phobius"/>
    </source>
</evidence>
<dbReference type="Gene3D" id="2.60.40.10">
    <property type="entry name" value="Immunoglobulins"/>
    <property type="match status" value="1"/>
</dbReference>
<keyword evidence="10" id="KW-0393">Immunoglobulin domain</keyword>
<evidence type="ECO:0000256" key="2">
    <source>
        <dbReference type="ARBA" id="ARBA00022475"/>
    </source>
</evidence>
<evidence type="ECO:0000313" key="14">
    <source>
        <dbReference type="EMBL" id="KAF5896369.1"/>
    </source>
</evidence>
<keyword evidence="2" id="KW-1003">Cell membrane</keyword>
<evidence type="ECO:0000256" key="1">
    <source>
        <dbReference type="ARBA" id="ARBA00004251"/>
    </source>
</evidence>
<feature type="non-terminal residue" evidence="14">
    <location>
        <position position="169"/>
    </location>
</feature>
<dbReference type="GO" id="GO:0031295">
    <property type="term" value="P:T cell costimulation"/>
    <property type="evidence" value="ECO:0007669"/>
    <property type="project" value="TreeGrafter"/>
</dbReference>
<name>A0A8J4WY44_CLAMG</name>
<keyword evidence="7" id="KW-1015">Disulfide bond</keyword>
<evidence type="ECO:0000256" key="12">
    <source>
        <dbReference type="SAM" id="SignalP"/>
    </source>
</evidence>
<dbReference type="InterPro" id="IPR013783">
    <property type="entry name" value="Ig-like_fold"/>
</dbReference>